<dbReference type="SMART" id="SM00831">
    <property type="entry name" value="Cation_ATPase_N"/>
    <property type="match status" value="1"/>
</dbReference>
<organism evidence="13 14">
    <name type="scientific">Chitinophaga parva</name>
    <dbReference type="NCBI Taxonomy" id="2169414"/>
    <lineage>
        <taxon>Bacteria</taxon>
        <taxon>Pseudomonadati</taxon>
        <taxon>Bacteroidota</taxon>
        <taxon>Chitinophagia</taxon>
        <taxon>Chitinophagales</taxon>
        <taxon>Chitinophagaceae</taxon>
        <taxon>Chitinophaga</taxon>
    </lineage>
</organism>
<dbReference type="Gene3D" id="1.20.1110.10">
    <property type="entry name" value="Calcium-transporting ATPase, transmembrane domain"/>
    <property type="match status" value="1"/>
</dbReference>
<dbReference type="GO" id="GO:0046873">
    <property type="term" value="F:metal ion transmembrane transporter activity"/>
    <property type="evidence" value="ECO:0007669"/>
    <property type="project" value="UniProtKB-ARBA"/>
</dbReference>
<dbReference type="InterPro" id="IPR023298">
    <property type="entry name" value="ATPase_P-typ_TM_dom_sf"/>
</dbReference>
<dbReference type="FunFam" id="2.70.150.10:FF:000016">
    <property type="entry name" value="Calcium-transporting P-type ATPase putative"/>
    <property type="match status" value="1"/>
</dbReference>
<comment type="subcellular location">
    <subcellularLocation>
        <location evidence="1">Cell membrane</location>
        <topology evidence="1">Multi-pass membrane protein</topology>
    </subcellularLocation>
</comment>
<evidence type="ECO:0000256" key="4">
    <source>
        <dbReference type="ARBA" id="ARBA00022692"/>
    </source>
</evidence>
<sequence>MNWYGLSAKEVFELLETGENGLSTRDAREKLLRYGPNEIKEGRNKHAINILLGQFKDFMIIILIVAAVMAGIMGDVKDTIAILAIVILNALVGFLQESRAEKGIRALRQMAVAQARVLRDGVSTWEPASVLVPGDIVILEAGNTVPADLRIITSVNLKTEEAALTGESQAIDKVAHSLEKDQLAVGDRKNMAFKGTYVIHGRGTAVVIATGMQTELGRIAQMVQGQRAASPLQQHMTAFGKKLSLLVLGLCGIFFISGWLRGEQVLKMAMTSISLAIAAIPEALPAVITISLALAAKRMTRSNALVKDLPSVETLGAVTVICTDKTGTLTKNQMQVETVFANERLYEREELGQLGENGQGRMLLSAFALNNDVTADAAQNLRGDSTEVALVDMALVHHIDTGNWPRVSEIAFDADRKLMTTFHRHNGKIISFTKGAPDMLLQRCPGVDIRSVEKRINAMAADGHRVLGFAYRCWDELPVDPQSSVHEKELHFLGLASIADSLREEVYSAVMQCKSAGIIPVMITGDHPLTAKNIATRTGILENDQDLLVTGSDLAQMDENTLLAKVEKIKVYARVSPEQKLRIVTALQQKGHYVAMTGDGVNDAPALKQANIGIAMGVSGTDVARDTANMILLDDNFSTIVQAVKEGRRVYDNVLKFITYLMTTNAGELWALMLGPLFGLPVALLPIHILWINLVSDGLPAISLSFEKAEKDIMNRPPRPRQESVFANGRGLHMAWAGMLMAGIVLSIQYWAIRNQLHWQTIVFNLLCLSQMAHLLAIRSNAPGLFKKGFFKNKPLILAVIAIVLIQVVITYTPFFQVVFKTEALRAGEFLLVGAASSLTFFAVAFGKLFRHSSARKAGHNKS</sequence>
<evidence type="ECO:0000256" key="8">
    <source>
        <dbReference type="ARBA" id="ARBA00022967"/>
    </source>
</evidence>
<dbReference type="FunFam" id="3.40.50.1000:FF:000193">
    <property type="entry name" value="Plasma membrane calcium-transporting ATPase 2"/>
    <property type="match status" value="1"/>
</dbReference>
<protein>
    <submittedName>
        <fullName evidence="13">ATPase</fullName>
    </submittedName>
</protein>
<dbReference type="SUPFAM" id="SSF56784">
    <property type="entry name" value="HAD-like"/>
    <property type="match status" value="1"/>
</dbReference>
<dbReference type="InterPro" id="IPR023299">
    <property type="entry name" value="ATPase_P-typ_cyto_dom_N"/>
</dbReference>
<dbReference type="Gene3D" id="3.40.50.1000">
    <property type="entry name" value="HAD superfamily/HAD-like"/>
    <property type="match status" value="1"/>
</dbReference>
<reference evidence="13 14" key="1">
    <citation type="submission" date="2018-04" db="EMBL/GenBank/DDBJ databases">
        <title>Chitinophaga fuyangensis sp. nov., isolated from soil in a chemical factory.</title>
        <authorList>
            <person name="Chen K."/>
        </authorList>
    </citation>
    <scope>NUCLEOTIDE SEQUENCE [LARGE SCALE GENOMIC DNA]</scope>
    <source>
        <strain evidence="13 14">LY-1</strain>
    </source>
</reference>
<dbReference type="GO" id="GO:0016887">
    <property type="term" value="F:ATP hydrolysis activity"/>
    <property type="evidence" value="ECO:0007669"/>
    <property type="project" value="InterPro"/>
</dbReference>
<evidence type="ECO:0000313" key="14">
    <source>
        <dbReference type="Proteomes" id="UP000244450"/>
    </source>
</evidence>
<proteinExistence type="inferred from homology"/>
<dbReference type="EMBL" id="QCYK01000003">
    <property type="protein sequence ID" value="PUZ23335.1"/>
    <property type="molecule type" value="Genomic_DNA"/>
</dbReference>
<dbReference type="InterPro" id="IPR036412">
    <property type="entry name" value="HAD-like_sf"/>
</dbReference>
<dbReference type="NCBIfam" id="TIGR01494">
    <property type="entry name" value="ATPase_P-type"/>
    <property type="match status" value="2"/>
</dbReference>
<keyword evidence="7" id="KW-0067">ATP-binding</keyword>
<feature type="domain" description="Cation-transporting P-type ATPase N-terminal" evidence="12">
    <location>
        <begin position="2"/>
        <end position="75"/>
    </location>
</feature>
<evidence type="ECO:0000256" key="3">
    <source>
        <dbReference type="ARBA" id="ARBA00022475"/>
    </source>
</evidence>
<dbReference type="Proteomes" id="UP000244450">
    <property type="component" value="Unassembled WGS sequence"/>
</dbReference>
<dbReference type="SFLD" id="SFLDG00002">
    <property type="entry name" value="C1.7:_P-type_atpase_like"/>
    <property type="match status" value="1"/>
</dbReference>
<dbReference type="AlphaFoldDB" id="A0A2T7BE33"/>
<dbReference type="SFLD" id="SFLDF00027">
    <property type="entry name" value="p-type_atpase"/>
    <property type="match status" value="1"/>
</dbReference>
<dbReference type="Gene3D" id="3.40.1110.10">
    <property type="entry name" value="Calcium-transporting ATPase, cytoplasmic domain N"/>
    <property type="match status" value="1"/>
</dbReference>
<dbReference type="GO" id="GO:0015662">
    <property type="term" value="F:P-type ion transporter activity"/>
    <property type="evidence" value="ECO:0007669"/>
    <property type="project" value="UniProtKB-ARBA"/>
</dbReference>
<evidence type="ECO:0000256" key="2">
    <source>
        <dbReference type="ARBA" id="ARBA00005675"/>
    </source>
</evidence>
<dbReference type="InterPro" id="IPR001757">
    <property type="entry name" value="P_typ_ATPase"/>
</dbReference>
<dbReference type="Pfam" id="PF13246">
    <property type="entry name" value="Cation_ATPase"/>
    <property type="match status" value="1"/>
</dbReference>
<dbReference type="GO" id="GO:0098662">
    <property type="term" value="P:inorganic cation transmembrane transport"/>
    <property type="evidence" value="ECO:0007669"/>
    <property type="project" value="UniProtKB-ARBA"/>
</dbReference>
<feature type="transmembrane region" description="Helical" evidence="11">
    <location>
        <begin position="243"/>
        <end position="260"/>
    </location>
</feature>
<dbReference type="GO" id="GO:0019829">
    <property type="term" value="F:ATPase-coupled monoatomic cation transmembrane transporter activity"/>
    <property type="evidence" value="ECO:0007669"/>
    <property type="project" value="UniProtKB-ARBA"/>
</dbReference>
<dbReference type="Gene3D" id="2.70.150.10">
    <property type="entry name" value="Calcium-transporting ATPase, cytoplasmic transduction domain A"/>
    <property type="match status" value="1"/>
</dbReference>
<dbReference type="InterPro" id="IPR006068">
    <property type="entry name" value="ATPase_P-typ_cation-transptr_C"/>
</dbReference>
<feature type="transmembrane region" description="Helical" evidence="11">
    <location>
        <begin position="79"/>
        <end position="95"/>
    </location>
</feature>
<feature type="transmembrane region" description="Helical" evidence="11">
    <location>
        <begin position="796"/>
        <end position="818"/>
    </location>
</feature>
<dbReference type="SFLD" id="SFLDS00003">
    <property type="entry name" value="Haloacid_Dehalogenase"/>
    <property type="match status" value="1"/>
</dbReference>
<dbReference type="Pfam" id="PF00122">
    <property type="entry name" value="E1-E2_ATPase"/>
    <property type="match status" value="1"/>
</dbReference>
<dbReference type="PANTHER" id="PTHR43294">
    <property type="entry name" value="SODIUM/POTASSIUM-TRANSPORTING ATPASE SUBUNIT ALPHA"/>
    <property type="match status" value="1"/>
</dbReference>
<keyword evidence="3" id="KW-1003">Cell membrane</keyword>
<keyword evidence="14" id="KW-1185">Reference proteome</keyword>
<evidence type="ECO:0000313" key="13">
    <source>
        <dbReference type="EMBL" id="PUZ23335.1"/>
    </source>
</evidence>
<dbReference type="PRINTS" id="PR00120">
    <property type="entry name" value="HATPASE"/>
</dbReference>
<keyword evidence="5" id="KW-0479">Metal-binding</keyword>
<accession>A0A2T7BE33</accession>
<evidence type="ECO:0000259" key="12">
    <source>
        <dbReference type="SMART" id="SM00831"/>
    </source>
</evidence>
<name>A0A2T7BE33_9BACT</name>
<gene>
    <name evidence="13" type="ORF">DCC81_23400</name>
</gene>
<dbReference type="InterPro" id="IPR018303">
    <property type="entry name" value="ATPase_P-typ_P_site"/>
</dbReference>
<feature type="transmembrane region" description="Helical" evidence="11">
    <location>
        <begin position="727"/>
        <end position="751"/>
    </location>
</feature>
<dbReference type="InterPro" id="IPR008250">
    <property type="entry name" value="ATPase_P-typ_transduc_dom_A_sf"/>
</dbReference>
<keyword evidence="10 11" id="KW-0472">Membrane</keyword>
<dbReference type="Pfam" id="PF00690">
    <property type="entry name" value="Cation_ATPase_N"/>
    <property type="match status" value="1"/>
</dbReference>
<dbReference type="RefSeq" id="WP_108689082.1">
    <property type="nucleotide sequence ID" value="NZ_QCYK01000003.1"/>
</dbReference>
<dbReference type="InterPro" id="IPR004014">
    <property type="entry name" value="ATPase_P-typ_cation-transptr_N"/>
</dbReference>
<dbReference type="InterPro" id="IPR050510">
    <property type="entry name" value="Cation_transp_ATPase_P-type"/>
</dbReference>
<dbReference type="PRINTS" id="PR00119">
    <property type="entry name" value="CATATPASE"/>
</dbReference>
<dbReference type="SUPFAM" id="SSF81665">
    <property type="entry name" value="Calcium ATPase, transmembrane domain M"/>
    <property type="match status" value="1"/>
</dbReference>
<dbReference type="OrthoDB" id="9770315at2"/>
<evidence type="ECO:0000256" key="6">
    <source>
        <dbReference type="ARBA" id="ARBA00022741"/>
    </source>
</evidence>
<feature type="transmembrane region" description="Helical" evidence="11">
    <location>
        <begin position="272"/>
        <end position="295"/>
    </location>
</feature>
<dbReference type="InterPro" id="IPR059000">
    <property type="entry name" value="ATPase_P-type_domA"/>
</dbReference>
<evidence type="ECO:0000256" key="9">
    <source>
        <dbReference type="ARBA" id="ARBA00022989"/>
    </source>
</evidence>
<keyword evidence="6" id="KW-0547">Nucleotide-binding</keyword>
<keyword evidence="8" id="KW-1278">Translocase</keyword>
<dbReference type="InterPro" id="IPR023214">
    <property type="entry name" value="HAD_sf"/>
</dbReference>
<dbReference type="PANTHER" id="PTHR43294:SF21">
    <property type="entry name" value="CATION TRANSPORTING ATPASE"/>
    <property type="match status" value="1"/>
</dbReference>
<dbReference type="GO" id="GO:0005524">
    <property type="term" value="F:ATP binding"/>
    <property type="evidence" value="ECO:0007669"/>
    <property type="project" value="UniProtKB-KW"/>
</dbReference>
<feature type="transmembrane region" description="Helical" evidence="11">
    <location>
        <begin position="55"/>
        <end position="73"/>
    </location>
</feature>
<evidence type="ECO:0000256" key="11">
    <source>
        <dbReference type="SAM" id="Phobius"/>
    </source>
</evidence>
<dbReference type="Pfam" id="PF00689">
    <property type="entry name" value="Cation_ATPase_C"/>
    <property type="match status" value="1"/>
</dbReference>
<keyword evidence="9 11" id="KW-1133">Transmembrane helix</keyword>
<comment type="similarity">
    <text evidence="2">Belongs to the cation transport ATPase (P-type) (TC 3.A.3) family. Type IIA subfamily.</text>
</comment>
<dbReference type="SUPFAM" id="SSF81653">
    <property type="entry name" value="Calcium ATPase, transduction domain A"/>
    <property type="match status" value="1"/>
</dbReference>
<feature type="transmembrane region" description="Helical" evidence="11">
    <location>
        <begin position="830"/>
        <end position="850"/>
    </location>
</feature>
<dbReference type="PROSITE" id="PS00154">
    <property type="entry name" value="ATPASE_E1_E2"/>
    <property type="match status" value="1"/>
</dbReference>
<comment type="caution">
    <text evidence="13">The sequence shown here is derived from an EMBL/GenBank/DDBJ whole genome shotgun (WGS) entry which is preliminary data.</text>
</comment>
<dbReference type="InterPro" id="IPR044492">
    <property type="entry name" value="P_typ_ATPase_HD_dom"/>
</dbReference>
<keyword evidence="4 11" id="KW-0812">Transmembrane</keyword>
<dbReference type="GO" id="GO:0005886">
    <property type="term" value="C:plasma membrane"/>
    <property type="evidence" value="ECO:0007669"/>
    <property type="project" value="UniProtKB-SubCell"/>
</dbReference>
<evidence type="ECO:0000256" key="5">
    <source>
        <dbReference type="ARBA" id="ARBA00022723"/>
    </source>
</evidence>
<evidence type="ECO:0000256" key="7">
    <source>
        <dbReference type="ARBA" id="ARBA00022840"/>
    </source>
</evidence>
<evidence type="ECO:0000256" key="1">
    <source>
        <dbReference type="ARBA" id="ARBA00004651"/>
    </source>
</evidence>
<evidence type="ECO:0000256" key="10">
    <source>
        <dbReference type="ARBA" id="ARBA00023136"/>
    </source>
</evidence>
<dbReference type="GO" id="GO:0046872">
    <property type="term" value="F:metal ion binding"/>
    <property type="evidence" value="ECO:0007669"/>
    <property type="project" value="UniProtKB-KW"/>
</dbReference>